<accession>A0A7S4QV72</accession>
<proteinExistence type="predicted"/>
<reference evidence="5" key="1">
    <citation type="submission" date="2021-01" db="EMBL/GenBank/DDBJ databases">
        <authorList>
            <person name="Corre E."/>
            <person name="Pelletier E."/>
            <person name="Niang G."/>
            <person name="Scheremetjew M."/>
            <person name="Finn R."/>
            <person name="Kale V."/>
            <person name="Holt S."/>
            <person name="Cochrane G."/>
            <person name="Meng A."/>
            <person name="Brown T."/>
            <person name="Cohen L."/>
        </authorList>
    </citation>
    <scope>NUCLEOTIDE SEQUENCE</scope>
    <source>
        <strain evidence="5">GSO104</strain>
    </source>
</reference>
<dbReference type="PANTHER" id="PTHR48112:SF22">
    <property type="entry name" value="MITOCHONDRIAL TRANSCRIPTION FACTOR A, ISOFORM B"/>
    <property type="match status" value="1"/>
</dbReference>
<dbReference type="SUPFAM" id="SSF47095">
    <property type="entry name" value="HMG-box"/>
    <property type="match status" value="2"/>
</dbReference>
<dbReference type="Pfam" id="PF00505">
    <property type="entry name" value="HMG_box"/>
    <property type="match status" value="2"/>
</dbReference>
<dbReference type="EMBL" id="HBNS01009537">
    <property type="protein sequence ID" value="CAE4593418.1"/>
    <property type="molecule type" value="Transcribed_RNA"/>
</dbReference>
<sequence length="478" mass="55027">MMLLIEVCIYQVYYYFIITKLPWMHGVSCALLEFLYTLSLVTRTHPLHCSLHLALPQSQENTIKEDSGLPDPAVAPQGMKESDSEDTKSSPSPSTGKTKKKRDASTLRKAPQAPKRFKSSYICFFMAKQQEIKDELGQAATVTEVSKRSAEMWRNLPAEERAYWDDVATKDKQRYMAEKASYTGPWQVPWKRAKKDPSAPKRPMSAFLYFSQEKRRIIKDKNPGMRNTEVSRVLGEMWRNAPEEERNPHIEREARERKKYKVAIAQWREEHDAKIEAQKKAAEEQRLAAAQQMYAPVENVVSYQHNMAYADPNMGQSAGMQNMSPYNYSPAPYGYSTQQPYVHPQQGQQGAYSTSMMYPPYYQGHQGTQPSNQQMMVLGPNGAPQQQQMPQQYSNYNHTNNYSQPNYPPSNTYQQQQPQMMDNYPPSQHEASYHDTLPPNQNDDYEPQDPNMPMSPYHGGYGYSFDMDHQNCAPMSPR</sequence>
<name>A0A7S4QV72_9STRA</name>
<organism evidence="5">
    <name type="scientific">Ditylum brightwellii</name>
    <dbReference type="NCBI Taxonomy" id="49249"/>
    <lineage>
        <taxon>Eukaryota</taxon>
        <taxon>Sar</taxon>
        <taxon>Stramenopiles</taxon>
        <taxon>Ochrophyta</taxon>
        <taxon>Bacillariophyta</taxon>
        <taxon>Mediophyceae</taxon>
        <taxon>Lithodesmiophycidae</taxon>
        <taxon>Lithodesmiales</taxon>
        <taxon>Lithodesmiaceae</taxon>
        <taxon>Ditylum</taxon>
    </lineage>
</organism>
<feature type="region of interest" description="Disordered" evidence="3">
    <location>
        <begin position="62"/>
        <end position="113"/>
    </location>
</feature>
<evidence type="ECO:0000256" key="2">
    <source>
        <dbReference type="PROSITE-ProRule" id="PRU00267"/>
    </source>
</evidence>
<feature type="domain" description="HMG box" evidence="4">
    <location>
        <begin position="114"/>
        <end position="183"/>
    </location>
</feature>
<evidence type="ECO:0000259" key="4">
    <source>
        <dbReference type="PROSITE" id="PS50118"/>
    </source>
</evidence>
<dbReference type="GO" id="GO:0003677">
    <property type="term" value="F:DNA binding"/>
    <property type="evidence" value="ECO:0007669"/>
    <property type="project" value="UniProtKB-UniRule"/>
</dbReference>
<gene>
    <name evidence="5" type="ORF">DBRI00130_LOCUS7678</name>
</gene>
<keyword evidence="2" id="KW-0539">Nucleus</keyword>
<dbReference type="SMART" id="SM00398">
    <property type="entry name" value="HMG"/>
    <property type="match status" value="2"/>
</dbReference>
<dbReference type="InterPro" id="IPR009071">
    <property type="entry name" value="HMG_box_dom"/>
</dbReference>
<feature type="DNA-binding region" description="HMG box" evidence="2">
    <location>
        <begin position="114"/>
        <end position="183"/>
    </location>
</feature>
<feature type="compositionally biased region" description="Polar residues" evidence="3">
    <location>
        <begin position="414"/>
        <end position="430"/>
    </location>
</feature>
<protein>
    <recommendedName>
        <fullName evidence="4">HMG box domain-containing protein</fullName>
    </recommendedName>
</protein>
<feature type="compositionally biased region" description="Low complexity" evidence="3">
    <location>
        <begin position="399"/>
        <end position="413"/>
    </location>
</feature>
<dbReference type="PANTHER" id="PTHR48112">
    <property type="entry name" value="HIGH MOBILITY GROUP PROTEIN DSP1"/>
    <property type="match status" value="1"/>
</dbReference>
<feature type="domain" description="HMG box" evidence="4">
    <location>
        <begin position="200"/>
        <end position="268"/>
    </location>
</feature>
<evidence type="ECO:0000256" key="3">
    <source>
        <dbReference type="SAM" id="MobiDB-lite"/>
    </source>
</evidence>
<evidence type="ECO:0000313" key="5">
    <source>
        <dbReference type="EMBL" id="CAE4593418.1"/>
    </source>
</evidence>
<dbReference type="PRINTS" id="PR00886">
    <property type="entry name" value="HIGHMOBLTY12"/>
</dbReference>
<dbReference type="AlphaFoldDB" id="A0A7S4QV72"/>
<feature type="region of interest" description="Disordered" evidence="3">
    <location>
        <begin position="362"/>
        <end position="459"/>
    </location>
</feature>
<keyword evidence="1 2" id="KW-0238">DNA-binding</keyword>
<evidence type="ECO:0000256" key="1">
    <source>
        <dbReference type="ARBA" id="ARBA00023125"/>
    </source>
</evidence>
<feature type="DNA-binding region" description="HMG box" evidence="2">
    <location>
        <begin position="200"/>
        <end position="268"/>
    </location>
</feature>
<feature type="compositionally biased region" description="Polar residues" evidence="3">
    <location>
        <begin position="365"/>
        <end position="375"/>
    </location>
</feature>
<dbReference type="Gene3D" id="1.10.30.10">
    <property type="entry name" value="High mobility group box domain"/>
    <property type="match status" value="2"/>
</dbReference>
<dbReference type="InterPro" id="IPR050342">
    <property type="entry name" value="HMGB"/>
</dbReference>
<dbReference type="GO" id="GO:0005634">
    <property type="term" value="C:nucleus"/>
    <property type="evidence" value="ECO:0007669"/>
    <property type="project" value="UniProtKB-UniRule"/>
</dbReference>
<dbReference type="PROSITE" id="PS50118">
    <property type="entry name" value="HMG_BOX_2"/>
    <property type="match status" value="2"/>
</dbReference>
<dbReference type="InterPro" id="IPR036910">
    <property type="entry name" value="HMG_box_dom_sf"/>
</dbReference>